<reference evidence="1" key="1">
    <citation type="submission" date="2022-02" db="EMBL/GenBank/DDBJ databases">
        <title>Plant Genome Project.</title>
        <authorList>
            <person name="Zhang R.-G."/>
        </authorList>
    </citation>
    <scope>NUCLEOTIDE SEQUENCE</scope>
    <source>
        <strain evidence="1">AT1</strain>
    </source>
</reference>
<dbReference type="Proteomes" id="UP001062846">
    <property type="component" value="Chromosome 9"/>
</dbReference>
<gene>
    <name evidence="1" type="ORF">RHMOL_Rhmol09G0187300</name>
</gene>
<keyword evidence="2" id="KW-1185">Reference proteome</keyword>
<sequence length="194" mass="22257">MVDLGSTRSVRRCGSSSLIIRSLFDRFTEELGIEVLQLFPLKDANRLLLSAMVCYTGEWRHVYLNDIFAYDPNKTANYQGFRTIILPKERLHGAYVHLFEESQGHLRYAEFDEGTFRVCELKEYSSGEWGLVHKFPQSELVVREEPNKLAKFKTRNSHSSIMMLAFHPIEGDVMFLDWHGVMDASLSATCGAEV</sequence>
<evidence type="ECO:0000313" key="1">
    <source>
        <dbReference type="EMBL" id="KAI8539488.1"/>
    </source>
</evidence>
<protein>
    <submittedName>
        <fullName evidence="1">Uncharacterized protein</fullName>
    </submittedName>
</protein>
<name>A0ACC0MGP3_RHOML</name>
<comment type="caution">
    <text evidence="1">The sequence shown here is derived from an EMBL/GenBank/DDBJ whole genome shotgun (WGS) entry which is preliminary data.</text>
</comment>
<dbReference type="EMBL" id="CM046396">
    <property type="protein sequence ID" value="KAI8539488.1"/>
    <property type="molecule type" value="Genomic_DNA"/>
</dbReference>
<organism evidence="1 2">
    <name type="scientific">Rhododendron molle</name>
    <name type="common">Chinese azalea</name>
    <name type="synonym">Azalea mollis</name>
    <dbReference type="NCBI Taxonomy" id="49168"/>
    <lineage>
        <taxon>Eukaryota</taxon>
        <taxon>Viridiplantae</taxon>
        <taxon>Streptophyta</taxon>
        <taxon>Embryophyta</taxon>
        <taxon>Tracheophyta</taxon>
        <taxon>Spermatophyta</taxon>
        <taxon>Magnoliopsida</taxon>
        <taxon>eudicotyledons</taxon>
        <taxon>Gunneridae</taxon>
        <taxon>Pentapetalae</taxon>
        <taxon>asterids</taxon>
        <taxon>Ericales</taxon>
        <taxon>Ericaceae</taxon>
        <taxon>Ericoideae</taxon>
        <taxon>Rhodoreae</taxon>
        <taxon>Rhododendron</taxon>
    </lineage>
</organism>
<proteinExistence type="predicted"/>
<evidence type="ECO:0000313" key="2">
    <source>
        <dbReference type="Proteomes" id="UP001062846"/>
    </source>
</evidence>
<accession>A0ACC0MGP3</accession>